<dbReference type="EMBL" id="BTRK01000005">
    <property type="protein sequence ID" value="GMR51858.1"/>
    <property type="molecule type" value="Genomic_DNA"/>
</dbReference>
<evidence type="ECO:0000313" key="2">
    <source>
        <dbReference type="EMBL" id="GMR51858.1"/>
    </source>
</evidence>
<dbReference type="AlphaFoldDB" id="A0AAN5CVV7"/>
<organism evidence="2 3">
    <name type="scientific">Pristionchus mayeri</name>
    <dbReference type="NCBI Taxonomy" id="1317129"/>
    <lineage>
        <taxon>Eukaryota</taxon>
        <taxon>Metazoa</taxon>
        <taxon>Ecdysozoa</taxon>
        <taxon>Nematoda</taxon>
        <taxon>Chromadorea</taxon>
        <taxon>Rhabditida</taxon>
        <taxon>Rhabditina</taxon>
        <taxon>Diplogasteromorpha</taxon>
        <taxon>Diplogasteroidea</taxon>
        <taxon>Neodiplogasteridae</taxon>
        <taxon>Pristionchus</taxon>
    </lineage>
</organism>
<proteinExistence type="predicted"/>
<comment type="caution">
    <text evidence="2">The sequence shown here is derived from an EMBL/GenBank/DDBJ whole genome shotgun (WGS) entry which is preliminary data.</text>
</comment>
<protein>
    <submittedName>
        <fullName evidence="2">Uncharacterized protein</fullName>
    </submittedName>
</protein>
<feature type="region of interest" description="Disordered" evidence="1">
    <location>
        <begin position="1"/>
        <end position="47"/>
    </location>
</feature>
<accession>A0AAN5CVV7</accession>
<evidence type="ECO:0000256" key="1">
    <source>
        <dbReference type="SAM" id="MobiDB-lite"/>
    </source>
</evidence>
<evidence type="ECO:0000313" key="3">
    <source>
        <dbReference type="Proteomes" id="UP001328107"/>
    </source>
</evidence>
<keyword evidence="3" id="KW-1185">Reference proteome</keyword>
<reference evidence="3" key="1">
    <citation type="submission" date="2022-10" db="EMBL/GenBank/DDBJ databases">
        <title>Genome assembly of Pristionchus species.</title>
        <authorList>
            <person name="Yoshida K."/>
            <person name="Sommer R.J."/>
        </authorList>
    </citation>
    <scope>NUCLEOTIDE SEQUENCE [LARGE SCALE GENOMIC DNA]</scope>
    <source>
        <strain evidence="3">RS5460</strain>
    </source>
</reference>
<gene>
    <name evidence="2" type="ORF">PMAYCL1PPCAC_22053</name>
</gene>
<name>A0AAN5CVV7_9BILA</name>
<dbReference type="Proteomes" id="UP001328107">
    <property type="component" value="Unassembled WGS sequence"/>
</dbReference>
<feature type="non-terminal residue" evidence="2">
    <location>
        <position position="179"/>
    </location>
</feature>
<feature type="compositionally biased region" description="Low complexity" evidence="1">
    <location>
        <begin position="1"/>
        <end position="27"/>
    </location>
</feature>
<sequence>MPLLASSLADSPSDVPPASVHSSSRYSHYSRESSRGASIAPPHSPELDALKRSLEELHRKREEDRALLQSIADRMLCQPAVRYNVPDFIEAEEVAHLSLHERSDRAFVRILFDQISDDEEEKKLEVDNRERIKVRWVEEQFRKYRHPNPHRFASEWKGMLRQFKKTLKRREDASKATET</sequence>